<keyword evidence="2" id="KW-0732">Signal</keyword>
<evidence type="ECO:0008006" key="5">
    <source>
        <dbReference type="Google" id="ProtNLM"/>
    </source>
</evidence>
<feature type="chain" id="PRO_5046097196" description="Lipoprotein" evidence="2">
    <location>
        <begin position="29"/>
        <end position="56"/>
    </location>
</feature>
<dbReference type="PROSITE" id="PS51257">
    <property type="entry name" value="PROKAR_LIPOPROTEIN"/>
    <property type="match status" value="1"/>
</dbReference>
<evidence type="ECO:0000313" key="3">
    <source>
        <dbReference type="EMBL" id="BCZ84689.1"/>
    </source>
</evidence>
<feature type="region of interest" description="Disordered" evidence="1">
    <location>
        <begin position="33"/>
        <end position="56"/>
    </location>
</feature>
<accession>A0ABM7U013</accession>
<dbReference type="EMBL" id="AP024958">
    <property type="protein sequence ID" value="BCZ84689.1"/>
    <property type="molecule type" value="Genomic_DNA"/>
</dbReference>
<dbReference type="RefSeq" id="WP_229517717.1">
    <property type="nucleotide sequence ID" value="NZ_AP024958.1"/>
</dbReference>
<evidence type="ECO:0000256" key="1">
    <source>
        <dbReference type="SAM" id="MobiDB-lite"/>
    </source>
</evidence>
<dbReference type="Proteomes" id="UP001319874">
    <property type="component" value="Chromosome 4"/>
</dbReference>
<reference evidence="3 4" key="1">
    <citation type="journal article" date="2022" name="Front. Microbiol.">
        <title>Identification and characterization of a novel class of self-sufficient cytochrome P450 hydroxylase involved in cyclohexanecarboxylate degradation in Paraburkholderia terrae strain KU-64.</title>
        <authorList>
            <person name="Yamamoto T."/>
            <person name="Hasegawa Y."/>
            <person name="Iwaki H."/>
        </authorList>
    </citation>
    <scope>NUCLEOTIDE SEQUENCE [LARGE SCALE GENOMIC DNA]</scope>
    <source>
        <strain evidence="3 4">KU-64</strain>
    </source>
</reference>
<name>A0ABM7U013_9BURK</name>
<evidence type="ECO:0000313" key="4">
    <source>
        <dbReference type="Proteomes" id="UP001319874"/>
    </source>
</evidence>
<feature type="compositionally biased region" description="Basic and acidic residues" evidence="1">
    <location>
        <begin position="47"/>
        <end position="56"/>
    </location>
</feature>
<gene>
    <name evidence="3" type="ORF">PTKU64_83640</name>
</gene>
<proteinExistence type="predicted"/>
<evidence type="ECO:0000256" key="2">
    <source>
        <dbReference type="SAM" id="SignalP"/>
    </source>
</evidence>
<organism evidence="3 4">
    <name type="scientific">Paraburkholderia terrae</name>
    <dbReference type="NCBI Taxonomy" id="311230"/>
    <lineage>
        <taxon>Bacteria</taxon>
        <taxon>Pseudomonadati</taxon>
        <taxon>Pseudomonadota</taxon>
        <taxon>Betaproteobacteria</taxon>
        <taxon>Burkholderiales</taxon>
        <taxon>Burkholderiaceae</taxon>
        <taxon>Paraburkholderia</taxon>
    </lineage>
</organism>
<feature type="signal peptide" evidence="2">
    <location>
        <begin position="1"/>
        <end position="28"/>
    </location>
</feature>
<protein>
    <recommendedName>
        <fullName evidence="5">Lipoprotein</fullName>
    </recommendedName>
</protein>
<sequence>MKKQIATATLIGALLALACLLWEQQSVAALGNHGAGTRATRGNPSPFDRHLRYSNV</sequence>
<keyword evidence="4" id="KW-1185">Reference proteome</keyword>